<keyword evidence="1" id="KW-1133">Transmembrane helix</keyword>
<evidence type="ECO:0000256" key="1">
    <source>
        <dbReference type="SAM" id="Phobius"/>
    </source>
</evidence>
<keyword evidence="1" id="KW-0812">Transmembrane</keyword>
<proteinExistence type="predicted"/>
<accession>A0AAV2HYR9</accession>
<feature type="non-terminal residue" evidence="2">
    <location>
        <position position="231"/>
    </location>
</feature>
<feature type="transmembrane region" description="Helical" evidence="1">
    <location>
        <begin position="90"/>
        <end position="112"/>
    </location>
</feature>
<dbReference type="Gene3D" id="1.20.1070.10">
    <property type="entry name" value="Rhodopsin 7-helix transmembrane proteins"/>
    <property type="match status" value="1"/>
</dbReference>
<feature type="transmembrane region" description="Helical" evidence="1">
    <location>
        <begin position="14"/>
        <end position="35"/>
    </location>
</feature>
<feature type="transmembrane region" description="Helical" evidence="1">
    <location>
        <begin position="124"/>
        <end position="147"/>
    </location>
</feature>
<evidence type="ECO:0008006" key="4">
    <source>
        <dbReference type="Google" id="ProtNLM"/>
    </source>
</evidence>
<dbReference type="EMBL" id="CAXITT010000337">
    <property type="protein sequence ID" value="CAL1539346.1"/>
    <property type="molecule type" value="Genomic_DNA"/>
</dbReference>
<comment type="caution">
    <text evidence="2">The sequence shown here is derived from an EMBL/GenBank/DDBJ whole genome shotgun (WGS) entry which is preliminary data.</text>
</comment>
<dbReference type="AlphaFoldDB" id="A0AAV2HYR9"/>
<feature type="transmembrane region" description="Helical" evidence="1">
    <location>
        <begin position="47"/>
        <end position="70"/>
    </location>
</feature>
<dbReference type="SUPFAM" id="SSF81321">
    <property type="entry name" value="Family A G protein-coupled receptor-like"/>
    <property type="match status" value="1"/>
</dbReference>
<feature type="non-terminal residue" evidence="2">
    <location>
        <position position="1"/>
    </location>
</feature>
<keyword evidence="1" id="KW-0472">Membrane</keyword>
<keyword evidence="3" id="KW-1185">Reference proteome</keyword>
<evidence type="ECO:0000313" key="2">
    <source>
        <dbReference type="EMBL" id="CAL1539346.1"/>
    </source>
</evidence>
<dbReference type="Proteomes" id="UP001497497">
    <property type="component" value="Unassembled WGS sequence"/>
</dbReference>
<organism evidence="2 3">
    <name type="scientific">Lymnaea stagnalis</name>
    <name type="common">Great pond snail</name>
    <name type="synonym">Helix stagnalis</name>
    <dbReference type="NCBI Taxonomy" id="6523"/>
    <lineage>
        <taxon>Eukaryota</taxon>
        <taxon>Metazoa</taxon>
        <taxon>Spiralia</taxon>
        <taxon>Lophotrochozoa</taxon>
        <taxon>Mollusca</taxon>
        <taxon>Gastropoda</taxon>
        <taxon>Heterobranchia</taxon>
        <taxon>Euthyneura</taxon>
        <taxon>Panpulmonata</taxon>
        <taxon>Hygrophila</taxon>
        <taxon>Lymnaeoidea</taxon>
        <taxon>Lymnaeidae</taxon>
        <taxon>Lymnaea</taxon>
    </lineage>
</organism>
<sequence length="231" mass="26020">VETSSRKIFIFSAIIQPPIYLLGFVANLINIFVYFKIRPKDCINICFFVLSCADLASVLMLILGEIFHVFTNNFEKLWDIEDKDLSFLFVFYHGSFYISQGITTFTAVQKGWSVALPFRSRNPFIASITYGILSGISIAIFSLHVPIRSRPDLQESMSADTSRPLLLVWTAEIRQQLFPGVRLVSLLFTSTCQVIVIFCLIVLASRLRASTNLMDSSAIPNVDMDPPTTTK</sequence>
<protein>
    <recommendedName>
        <fullName evidence="4">G_PROTEIN_RECEP_F1_2 domain-containing protein</fullName>
    </recommendedName>
</protein>
<feature type="transmembrane region" description="Helical" evidence="1">
    <location>
        <begin position="183"/>
        <end position="204"/>
    </location>
</feature>
<name>A0AAV2HYR9_LYMST</name>
<reference evidence="2 3" key="1">
    <citation type="submission" date="2024-04" db="EMBL/GenBank/DDBJ databases">
        <authorList>
            <consortium name="Genoscope - CEA"/>
            <person name="William W."/>
        </authorList>
    </citation>
    <scope>NUCLEOTIDE SEQUENCE [LARGE SCALE GENOMIC DNA]</scope>
</reference>
<gene>
    <name evidence="2" type="ORF">GSLYS_00013165001</name>
</gene>
<evidence type="ECO:0000313" key="3">
    <source>
        <dbReference type="Proteomes" id="UP001497497"/>
    </source>
</evidence>